<feature type="region of interest" description="Disordered" evidence="1">
    <location>
        <begin position="88"/>
        <end position="162"/>
    </location>
</feature>
<feature type="compositionally biased region" description="Polar residues" evidence="1">
    <location>
        <begin position="100"/>
        <end position="111"/>
    </location>
</feature>
<feature type="compositionally biased region" description="Low complexity" evidence="1">
    <location>
        <begin position="88"/>
        <end position="98"/>
    </location>
</feature>
<evidence type="ECO:0000313" key="3">
    <source>
        <dbReference type="Proteomes" id="UP001497482"/>
    </source>
</evidence>
<proteinExistence type="predicted"/>
<protein>
    <submittedName>
        <fullName evidence="2">Uncharacterized protein</fullName>
    </submittedName>
</protein>
<dbReference type="Proteomes" id="UP001497482">
    <property type="component" value="Chromosome 3"/>
</dbReference>
<dbReference type="AlphaFoldDB" id="A0AAV2LHS0"/>
<accession>A0AAV2LHS0</accession>
<reference evidence="2 3" key="1">
    <citation type="submission" date="2024-04" db="EMBL/GenBank/DDBJ databases">
        <authorList>
            <person name="Waldvogel A.-M."/>
            <person name="Schoenle A."/>
        </authorList>
    </citation>
    <scope>NUCLEOTIDE SEQUENCE [LARGE SCALE GENOMIC DNA]</scope>
</reference>
<feature type="compositionally biased region" description="Basic and acidic residues" evidence="1">
    <location>
        <begin position="112"/>
        <end position="128"/>
    </location>
</feature>
<sequence>MATKAPRRTLIVQIQRRLSSFSTSQLLTIVNAIDDGNITAIDDESSDSDLYELIVDYVRIDKLKALEDEGMSQLLVLDDLTSDLLKPAAAMGPGADDPATTHTSDPSSPQHNELHSLHLNDIPGEDHNTGTPLRRLPAPDQTSGRVGLPRGGASPSSSMRNQVLSISDVASLLPRREFKLHGGQISDTA</sequence>
<gene>
    <name evidence="2" type="ORF">KC01_LOCUS28785</name>
</gene>
<organism evidence="2 3">
    <name type="scientific">Knipowitschia caucasica</name>
    <name type="common">Caucasian dwarf goby</name>
    <name type="synonym">Pomatoschistus caucasicus</name>
    <dbReference type="NCBI Taxonomy" id="637954"/>
    <lineage>
        <taxon>Eukaryota</taxon>
        <taxon>Metazoa</taxon>
        <taxon>Chordata</taxon>
        <taxon>Craniata</taxon>
        <taxon>Vertebrata</taxon>
        <taxon>Euteleostomi</taxon>
        <taxon>Actinopterygii</taxon>
        <taxon>Neopterygii</taxon>
        <taxon>Teleostei</taxon>
        <taxon>Neoteleostei</taxon>
        <taxon>Acanthomorphata</taxon>
        <taxon>Gobiaria</taxon>
        <taxon>Gobiiformes</taxon>
        <taxon>Gobioidei</taxon>
        <taxon>Gobiidae</taxon>
        <taxon>Gobiinae</taxon>
        <taxon>Knipowitschia</taxon>
    </lineage>
</organism>
<name>A0AAV2LHS0_KNICA</name>
<dbReference type="EMBL" id="OZ035825">
    <property type="protein sequence ID" value="CAL1600700.1"/>
    <property type="molecule type" value="Genomic_DNA"/>
</dbReference>
<evidence type="ECO:0000256" key="1">
    <source>
        <dbReference type="SAM" id="MobiDB-lite"/>
    </source>
</evidence>
<evidence type="ECO:0000313" key="2">
    <source>
        <dbReference type="EMBL" id="CAL1600700.1"/>
    </source>
</evidence>
<keyword evidence="3" id="KW-1185">Reference proteome</keyword>